<gene>
    <name evidence="2" type="ORF">Tco_0682375</name>
</gene>
<dbReference type="Proteomes" id="UP001151760">
    <property type="component" value="Unassembled WGS sequence"/>
</dbReference>
<organism evidence="2 3">
    <name type="scientific">Tanacetum coccineum</name>
    <dbReference type="NCBI Taxonomy" id="301880"/>
    <lineage>
        <taxon>Eukaryota</taxon>
        <taxon>Viridiplantae</taxon>
        <taxon>Streptophyta</taxon>
        <taxon>Embryophyta</taxon>
        <taxon>Tracheophyta</taxon>
        <taxon>Spermatophyta</taxon>
        <taxon>Magnoliopsida</taxon>
        <taxon>eudicotyledons</taxon>
        <taxon>Gunneridae</taxon>
        <taxon>Pentapetalae</taxon>
        <taxon>asterids</taxon>
        <taxon>campanulids</taxon>
        <taxon>Asterales</taxon>
        <taxon>Asteraceae</taxon>
        <taxon>Asteroideae</taxon>
        <taxon>Anthemideae</taxon>
        <taxon>Anthemidinae</taxon>
        <taxon>Tanacetum</taxon>
    </lineage>
</organism>
<keyword evidence="3" id="KW-1185">Reference proteome</keyword>
<proteinExistence type="predicted"/>
<evidence type="ECO:0000313" key="2">
    <source>
        <dbReference type="EMBL" id="GJS67810.1"/>
    </source>
</evidence>
<reference evidence="2" key="2">
    <citation type="submission" date="2022-01" db="EMBL/GenBank/DDBJ databases">
        <authorList>
            <person name="Yamashiro T."/>
            <person name="Shiraishi A."/>
            <person name="Satake H."/>
            <person name="Nakayama K."/>
        </authorList>
    </citation>
    <scope>NUCLEOTIDE SEQUENCE</scope>
</reference>
<reference evidence="2" key="1">
    <citation type="journal article" date="2022" name="Int. J. Mol. Sci.">
        <title>Draft Genome of Tanacetum Coccineum: Genomic Comparison of Closely Related Tanacetum-Family Plants.</title>
        <authorList>
            <person name="Yamashiro T."/>
            <person name="Shiraishi A."/>
            <person name="Nakayama K."/>
            <person name="Satake H."/>
        </authorList>
    </citation>
    <scope>NUCLEOTIDE SEQUENCE</scope>
</reference>
<protein>
    <submittedName>
        <fullName evidence="2">Uncharacterized protein</fullName>
    </submittedName>
</protein>
<accession>A0ABQ4XSK1</accession>
<comment type="caution">
    <text evidence="2">The sequence shown here is derived from an EMBL/GenBank/DDBJ whole genome shotgun (WGS) entry which is preliminary data.</text>
</comment>
<name>A0ABQ4XSK1_9ASTR</name>
<sequence length="201" mass="23628">MKNLYNRYHEEKWTEVEFKRISLTGFRSCTSRSRYRSVSKQTTRITELFAIDVQVRLGDKLSHNQGEQPNSEASTLRAVVNDRPFWIPLLRQDYILSRTLLLVFLYEMPHISGTAMMFVIDVWTWVAGYLWLDFESPVDWNRLLLLEDTYRKVLIYTVDVISHSNTNLHLLYTSNTKTRINGSPGDMNRSFKPPMRSSRVA</sequence>
<evidence type="ECO:0000256" key="1">
    <source>
        <dbReference type="SAM" id="MobiDB-lite"/>
    </source>
</evidence>
<dbReference type="EMBL" id="BQNB010009745">
    <property type="protein sequence ID" value="GJS67810.1"/>
    <property type="molecule type" value="Genomic_DNA"/>
</dbReference>
<feature type="region of interest" description="Disordered" evidence="1">
    <location>
        <begin position="181"/>
        <end position="201"/>
    </location>
</feature>
<evidence type="ECO:0000313" key="3">
    <source>
        <dbReference type="Proteomes" id="UP001151760"/>
    </source>
</evidence>